<accession>A0ABX2G266</accession>
<name>A0ABX2G266_9BURK</name>
<keyword evidence="6 9" id="KW-1133">Transmembrane helix</keyword>
<proteinExistence type="inferred from homology"/>
<evidence type="ECO:0008006" key="12">
    <source>
        <dbReference type="Google" id="ProtNLM"/>
    </source>
</evidence>
<evidence type="ECO:0000256" key="5">
    <source>
        <dbReference type="ARBA" id="ARBA00022692"/>
    </source>
</evidence>
<evidence type="ECO:0000313" key="10">
    <source>
        <dbReference type="EMBL" id="NRT56125.1"/>
    </source>
</evidence>
<evidence type="ECO:0000256" key="7">
    <source>
        <dbReference type="ARBA" id="ARBA00023136"/>
    </source>
</evidence>
<feature type="transmembrane region" description="Helical" evidence="9">
    <location>
        <begin position="92"/>
        <end position="109"/>
    </location>
</feature>
<feature type="transmembrane region" description="Helical" evidence="9">
    <location>
        <begin position="62"/>
        <end position="80"/>
    </location>
</feature>
<comment type="similarity">
    <text evidence="8">Belongs to the TsuA/YedE (TC 9.B.102) family.</text>
</comment>
<keyword evidence="5 9" id="KW-0812">Transmembrane</keyword>
<evidence type="ECO:0000256" key="2">
    <source>
        <dbReference type="ARBA" id="ARBA00022448"/>
    </source>
</evidence>
<evidence type="ECO:0000256" key="4">
    <source>
        <dbReference type="ARBA" id="ARBA00022519"/>
    </source>
</evidence>
<keyword evidence="4" id="KW-0997">Cell inner membrane</keyword>
<protein>
    <recommendedName>
        <fullName evidence="12">YeeE/YedE</fullName>
    </recommendedName>
</protein>
<evidence type="ECO:0000256" key="1">
    <source>
        <dbReference type="ARBA" id="ARBA00004429"/>
    </source>
</evidence>
<evidence type="ECO:0000256" key="9">
    <source>
        <dbReference type="SAM" id="Phobius"/>
    </source>
</evidence>
<dbReference type="InterPro" id="IPR007272">
    <property type="entry name" value="Sulf_transp_TsuA/YedE"/>
</dbReference>
<evidence type="ECO:0000313" key="11">
    <source>
        <dbReference type="Proteomes" id="UP001516061"/>
    </source>
</evidence>
<dbReference type="RefSeq" id="WP_173805106.1">
    <property type="nucleotide sequence ID" value="NZ_JABSNM010000007.1"/>
</dbReference>
<dbReference type="PANTHER" id="PTHR30574">
    <property type="entry name" value="INNER MEMBRANE PROTEIN YEDE"/>
    <property type="match status" value="1"/>
</dbReference>
<evidence type="ECO:0000256" key="8">
    <source>
        <dbReference type="ARBA" id="ARBA00035655"/>
    </source>
</evidence>
<keyword evidence="3" id="KW-1003">Cell membrane</keyword>
<evidence type="ECO:0000256" key="3">
    <source>
        <dbReference type="ARBA" id="ARBA00022475"/>
    </source>
</evidence>
<keyword evidence="11" id="KW-1185">Reference proteome</keyword>
<evidence type="ECO:0000256" key="6">
    <source>
        <dbReference type="ARBA" id="ARBA00022989"/>
    </source>
</evidence>
<dbReference type="Proteomes" id="UP001516061">
    <property type="component" value="Unassembled WGS sequence"/>
</dbReference>
<comment type="subcellular location">
    <subcellularLocation>
        <location evidence="1">Cell inner membrane</location>
        <topology evidence="1">Multi-pass membrane protein</topology>
    </subcellularLocation>
</comment>
<dbReference type="EMBL" id="JABSNM010000007">
    <property type="protein sequence ID" value="NRT56125.1"/>
    <property type="molecule type" value="Genomic_DNA"/>
</dbReference>
<organism evidence="10 11">
    <name type="scientific">Sphaerotilus uruguayifluvii</name>
    <dbReference type="NCBI Taxonomy" id="2735897"/>
    <lineage>
        <taxon>Bacteria</taxon>
        <taxon>Pseudomonadati</taxon>
        <taxon>Pseudomonadota</taxon>
        <taxon>Betaproteobacteria</taxon>
        <taxon>Burkholderiales</taxon>
        <taxon>Sphaerotilaceae</taxon>
        <taxon>Sphaerotilus</taxon>
    </lineage>
</organism>
<sequence length="152" mass="15596">MIPDWAHFTPWSALAGGALIGLAAALCLLGSGRIAGIAGIVGQPLRDLLQGGQAGWLTRHRLRLLFVAGLLASSWLWRLVAPLPLPRIDAGPPALVAAGLLVGFGARLGNGCTSGHGVCGLSRLSARSLVNVLCFMGSGFATVFVVRHLLGG</sequence>
<dbReference type="PANTHER" id="PTHR30574:SF1">
    <property type="entry name" value="SULPHUR TRANSPORT DOMAIN-CONTAINING PROTEIN"/>
    <property type="match status" value="1"/>
</dbReference>
<feature type="transmembrane region" description="Helical" evidence="9">
    <location>
        <begin position="12"/>
        <end position="41"/>
    </location>
</feature>
<dbReference type="Pfam" id="PF04143">
    <property type="entry name" value="Sulf_transp"/>
    <property type="match status" value="1"/>
</dbReference>
<keyword evidence="2" id="KW-0813">Transport</keyword>
<comment type="caution">
    <text evidence="10">The sequence shown here is derived from an EMBL/GenBank/DDBJ whole genome shotgun (WGS) entry which is preliminary data.</text>
</comment>
<feature type="transmembrane region" description="Helical" evidence="9">
    <location>
        <begin position="129"/>
        <end position="150"/>
    </location>
</feature>
<keyword evidence="7 9" id="KW-0472">Membrane</keyword>
<gene>
    <name evidence="10" type="ORF">HNQ01_001861</name>
</gene>
<reference evidence="10 11" key="1">
    <citation type="submission" date="2020-05" db="EMBL/GenBank/DDBJ databases">
        <title>Genomic Encyclopedia of Type Strains, Phase IV (KMG-V): Genome sequencing to study the core and pangenomes of soil and plant-associated prokaryotes.</title>
        <authorList>
            <person name="Whitman W."/>
        </authorList>
    </citation>
    <scope>NUCLEOTIDE SEQUENCE [LARGE SCALE GENOMIC DNA]</scope>
    <source>
        <strain evidence="10 11">C29</strain>
    </source>
</reference>